<accession>A0AAV0TZD7</accession>
<name>A0AAV0TZD7_HYABA</name>
<dbReference type="GO" id="GO:0000062">
    <property type="term" value="F:fatty-acyl-CoA binding"/>
    <property type="evidence" value="ECO:0007669"/>
    <property type="project" value="InterPro"/>
</dbReference>
<reference evidence="4" key="1">
    <citation type="submission" date="2022-12" db="EMBL/GenBank/DDBJ databases">
        <authorList>
            <person name="Webb A."/>
        </authorList>
    </citation>
    <scope>NUCLEOTIDE SEQUENCE</scope>
    <source>
        <strain evidence="4">Hp1</strain>
    </source>
</reference>
<sequence>MPSLASPSSLLSSVVSQAVGAQSARARLLSTLSTRHVEDIDGLQIADLRSLSSSVASSTTHSHSTCDSYSQIETDFTEAVLFVESYQGPHRILTQEHSSPKKDFYAFFQQATVGPCPTTTPSAQWTKAEQEKWEKWRKLGYMTRREAMQRYVTALDNLVDEWRRSAKLRGTSVRNRNLDTSAVQSGSEAGSAVSNQLKWSTSMIERLPRMYDELVELQDRLEDETKKREELEAHLLHSIRDNRCVANKQIEHASNSFASLVKNLEENVAQHSVELQQLALQQHQFAARAESSVLVAVEARMRRVVVYVRKWMHNRSIRAAFVVVIGLQGWQFLRRCRLPQFVAQILIRWLTRASSLDSDKTALPTISRH</sequence>
<keyword evidence="1" id="KW-0446">Lipid-binding</keyword>
<gene>
    <name evidence="4" type="ORF">HBR001_LOCUS4285</name>
</gene>
<dbReference type="Proteomes" id="UP001162031">
    <property type="component" value="Unassembled WGS sequence"/>
</dbReference>
<dbReference type="SUPFAM" id="SSF47027">
    <property type="entry name" value="Acyl-CoA binding protein"/>
    <property type="match status" value="1"/>
</dbReference>
<dbReference type="EMBL" id="CANTFL010000861">
    <property type="protein sequence ID" value="CAI5728270.1"/>
    <property type="molecule type" value="Genomic_DNA"/>
</dbReference>
<comment type="caution">
    <text evidence="4">The sequence shown here is derived from an EMBL/GenBank/DDBJ whole genome shotgun (WGS) entry which is preliminary data.</text>
</comment>
<evidence type="ECO:0000256" key="1">
    <source>
        <dbReference type="ARBA" id="ARBA00023121"/>
    </source>
</evidence>
<dbReference type="Pfam" id="PF00887">
    <property type="entry name" value="ACBP"/>
    <property type="match status" value="1"/>
</dbReference>
<feature type="coiled-coil region" evidence="2">
    <location>
        <begin position="207"/>
        <end position="234"/>
    </location>
</feature>
<dbReference type="InterPro" id="IPR014352">
    <property type="entry name" value="FERM/acyl-CoA-bd_prot_sf"/>
</dbReference>
<dbReference type="PANTHER" id="PTHR23310">
    <property type="entry name" value="ACYL-COA-BINDING PROTEIN, ACBP"/>
    <property type="match status" value="1"/>
</dbReference>
<dbReference type="GO" id="GO:0005737">
    <property type="term" value="C:cytoplasm"/>
    <property type="evidence" value="ECO:0007669"/>
    <property type="project" value="TreeGrafter"/>
</dbReference>
<evidence type="ECO:0000256" key="2">
    <source>
        <dbReference type="SAM" id="Coils"/>
    </source>
</evidence>
<dbReference type="InterPro" id="IPR000582">
    <property type="entry name" value="Acyl-CoA-binding_protein"/>
</dbReference>
<evidence type="ECO:0000259" key="3">
    <source>
        <dbReference type="PROSITE" id="PS51228"/>
    </source>
</evidence>
<keyword evidence="5" id="KW-1185">Reference proteome</keyword>
<dbReference type="AlphaFoldDB" id="A0AAV0TZD7"/>
<protein>
    <recommendedName>
        <fullName evidence="3">ACB domain-containing protein</fullName>
    </recommendedName>
</protein>
<feature type="domain" description="ACB" evidence="3">
    <location>
        <begin position="72"/>
        <end position="164"/>
    </location>
</feature>
<dbReference type="Gene3D" id="1.20.80.10">
    <property type="match status" value="1"/>
</dbReference>
<dbReference type="PANTHER" id="PTHR23310:SF77">
    <property type="entry name" value="LD25952P"/>
    <property type="match status" value="1"/>
</dbReference>
<keyword evidence="2" id="KW-0175">Coiled coil</keyword>
<dbReference type="PROSITE" id="PS51228">
    <property type="entry name" value="ACB_2"/>
    <property type="match status" value="1"/>
</dbReference>
<evidence type="ECO:0000313" key="4">
    <source>
        <dbReference type="EMBL" id="CAI5728270.1"/>
    </source>
</evidence>
<organism evidence="4 5">
    <name type="scientific">Hyaloperonospora brassicae</name>
    <name type="common">Brassica downy mildew</name>
    <name type="synonym">Peronospora brassicae</name>
    <dbReference type="NCBI Taxonomy" id="162125"/>
    <lineage>
        <taxon>Eukaryota</taxon>
        <taxon>Sar</taxon>
        <taxon>Stramenopiles</taxon>
        <taxon>Oomycota</taxon>
        <taxon>Peronosporomycetes</taxon>
        <taxon>Peronosporales</taxon>
        <taxon>Peronosporaceae</taxon>
        <taxon>Hyaloperonospora</taxon>
    </lineage>
</organism>
<proteinExistence type="predicted"/>
<dbReference type="InterPro" id="IPR035984">
    <property type="entry name" value="Acyl-CoA-binding_sf"/>
</dbReference>
<dbReference type="GO" id="GO:0006631">
    <property type="term" value="P:fatty acid metabolic process"/>
    <property type="evidence" value="ECO:0007669"/>
    <property type="project" value="TreeGrafter"/>
</dbReference>
<evidence type="ECO:0000313" key="5">
    <source>
        <dbReference type="Proteomes" id="UP001162031"/>
    </source>
</evidence>